<dbReference type="SMART" id="SM00463">
    <property type="entry name" value="SMR"/>
    <property type="match status" value="1"/>
</dbReference>
<feature type="compositionally biased region" description="Low complexity" evidence="1">
    <location>
        <begin position="43"/>
        <end position="58"/>
    </location>
</feature>
<feature type="domain" description="Smr" evidence="2">
    <location>
        <begin position="95"/>
        <end position="184"/>
    </location>
</feature>
<evidence type="ECO:0000259" key="2">
    <source>
        <dbReference type="PROSITE" id="PS50828"/>
    </source>
</evidence>
<dbReference type="PROSITE" id="PS50828">
    <property type="entry name" value="SMR"/>
    <property type="match status" value="1"/>
</dbReference>
<accession>A0A0H1RFA8</accession>
<dbReference type="AlphaFoldDB" id="A0A0H1RFA8"/>
<dbReference type="Proteomes" id="UP000035489">
    <property type="component" value="Unassembled WGS sequence"/>
</dbReference>
<dbReference type="Pfam" id="PF01713">
    <property type="entry name" value="Smr"/>
    <property type="match status" value="1"/>
</dbReference>
<dbReference type="STRING" id="1225564.AA309_05010"/>
<gene>
    <name evidence="3" type="ORF">AA309_05010</name>
</gene>
<comment type="caution">
    <text evidence="3">The sequence shown here is derived from an EMBL/GenBank/DDBJ whole genome shotgun (WGS) entry which is preliminary data.</text>
</comment>
<reference evidence="3 4" key="1">
    <citation type="submission" date="2015-05" db="EMBL/GenBank/DDBJ databases">
        <title>Draft genome sequence of Microvirga vignae strain BR3299, a novel nitrogen fixing bacteria isolated from Brazil semi-aired region.</title>
        <authorList>
            <person name="Zilli J.E."/>
            <person name="Passos S.R."/>
            <person name="Leite J."/>
            <person name="Baldani J.I."/>
            <person name="Xavier G.R."/>
            <person name="Rumjaneck N.G."/>
            <person name="Simoes-Araujo J.L."/>
        </authorList>
    </citation>
    <scope>NUCLEOTIDE SEQUENCE [LARGE SCALE GENOMIC DNA]</scope>
    <source>
        <strain evidence="3 4">BR3299</strain>
    </source>
</reference>
<dbReference type="PATRIC" id="fig|1225564.3.peg.1457"/>
<dbReference type="InterPro" id="IPR002625">
    <property type="entry name" value="Smr_dom"/>
</dbReference>
<evidence type="ECO:0000313" key="4">
    <source>
        <dbReference type="Proteomes" id="UP000035489"/>
    </source>
</evidence>
<feature type="compositionally biased region" description="Pro residues" evidence="1">
    <location>
        <begin position="59"/>
        <end position="73"/>
    </location>
</feature>
<sequence>MTKRRRTRQLSPEERRLWSHVARNVRPMKGKVLPPEPEHEPETGTATAPAPQVLATAPAPLPPPPKKPSLPPLAPVERKTLQALRRGRKDVDSVIDLHGMRQEEAHFALIGFLHRAQNTGHSLVLVITGKGGSAVNNGLFDERGVLRRMVPHWLRLPDLRSLVIGFEEASPQHGGSGALYVRLRRGRGAG</sequence>
<name>A0A0H1RFA8_9HYPH</name>
<feature type="region of interest" description="Disordered" evidence="1">
    <location>
        <begin position="1"/>
        <end position="73"/>
    </location>
</feature>
<evidence type="ECO:0000256" key="1">
    <source>
        <dbReference type="SAM" id="MobiDB-lite"/>
    </source>
</evidence>
<proteinExistence type="predicted"/>
<dbReference type="SUPFAM" id="SSF160443">
    <property type="entry name" value="SMR domain-like"/>
    <property type="match status" value="1"/>
</dbReference>
<dbReference type="RefSeq" id="WP_047187900.1">
    <property type="nucleotide sequence ID" value="NZ_LCYG01000016.1"/>
</dbReference>
<dbReference type="Gene3D" id="3.30.1370.110">
    <property type="match status" value="1"/>
</dbReference>
<dbReference type="PANTHER" id="PTHR35562">
    <property type="entry name" value="DNA ENDONUCLEASE SMRA-RELATED"/>
    <property type="match status" value="1"/>
</dbReference>
<protein>
    <submittedName>
        <fullName evidence="3">DNA mismatch repair protein MutS</fullName>
    </submittedName>
</protein>
<keyword evidence="4" id="KW-1185">Reference proteome</keyword>
<dbReference type="EMBL" id="LCYG01000016">
    <property type="protein sequence ID" value="KLK93855.1"/>
    <property type="molecule type" value="Genomic_DNA"/>
</dbReference>
<evidence type="ECO:0000313" key="3">
    <source>
        <dbReference type="EMBL" id="KLK93855.1"/>
    </source>
</evidence>
<organism evidence="3 4">
    <name type="scientific">Microvirga vignae</name>
    <dbReference type="NCBI Taxonomy" id="1225564"/>
    <lineage>
        <taxon>Bacteria</taxon>
        <taxon>Pseudomonadati</taxon>
        <taxon>Pseudomonadota</taxon>
        <taxon>Alphaproteobacteria</taxon>
        <taxon>Hyphomicrobiales</taxon>
        <taxon>Methylobacteriaceae</taxon>
        <taxon>Microvirga</taxon>
    </lineage>
</organism>
<dbReference type="PANTHER" id="PTHR35562:SF2">
    <property type="entry name" value="DNA ENDONUCLEASE SMRA-RELATED"/>
    <property type="match status" value="1"/>
</dbReference>
<dbReference type="OrthoDB" id="7165597at2"/>
<dbReference type="InterPro" id="IPR036063">
    <property type="entry name" value="Smr_dom_sf"/>
</dbReference>